<keyword evidence="1" id="KW-1133">Transmembrane helix</keyword>
<dbReference type="InterPro" id="IPR021359">
    <property type="entry name" value="DUF2812"/>
</dbReference>
<dbReference type="EMBL" id="LGUG01000004">
    <property type="protein sequence ID" value="KON95260.1"/>
    <property type="molecule type" value="Genomic_DNA"/>
</dbReference>
<proteinExistence type="predicted"/>
<reference evidence="2 3" key="1">
    <citation type="submission" date="2015-07" db="EMBL/GenBank/DDBJ databases">
        <title>Fjat-14205 dsm 2895.</title>
        <authorList>
            <person name="Liu B."/>
            <person name="Wang J."/>
            <person name="Zhu Y."/>
            <person name="Liu G."/>
            <person name="Chen Q."/>
            <person name="Chen Z."/>
            <person name="Lan J."/>
            <person name="Che J."/>
            <person name="Ge C."/>
            <person name="Shi H."/>
            <person name="Pan Z."/>
            <person name="Liu X."/>
        </authorList>
    </citation>
    <scope>NUCLEOTIDE SEQUENCE [LARGE SCALE GENOMIC DNA]</scope>
    <source>
        <strain evidence="2 3">DSM 2895</strain>
    </source>
</reference>
<keyword evidence="1" id="KW-0812">Transmembrane</keyword>
<dbReference type="RefSeq" id="WP_053432671.1">
    <property type="nucleotide sequence ID" value="NZ_JAMZFU010000004.1"/>
</dbReference>
<dbReference type="Pfam" id="PF11193">
    <property type="entry name" value="DUF2812"/>
    <property type="match status" value="1"/>
</dbReference>
<gene>
    <name evidence="2" type="ORF">AF333_06985</name>
</gene>
<evidence type="ECO:0000256" key="1">
    <source>
        <dbReference type="SAM" id="Phobius"/>
    </source>
</evidence>
<keyword evidence="1" id="KW-0472">Membrane</keyword>
<evidence type="ECO:0000313" key="3">
    <source>
        <dbReference type="Proteomes" id="UP000037269"/>
    </source>
</evidence>
<evidence type="ECO:0008006" key="4">
    <source>
        <dbReference type="Google" id="ProtNLM"/>
    </source>
</evidence>
<dbReference type="Proteomes" id="UP000037269">
    <property type="component" value="Unassembled WGS sequence"/>
</dbReference>
<dbReference type="STRING" id="47500.AF333_06985"/>
<accession>A0A0M0GZ79</accession>
<organism evidence="2 3">
    <name type="scientific">Aneurinibacillus migulanus</name>
    <name type="common">Bacillus migulanus</name>
    <dbReference type="NCBI Taxonomy" id="47500"/>
    <lineage>
        <taxon>Bacteria</taxon>
        <taxon>Bacillati</taxon>
        <taxon>Bacillota</taxon>
        <taxon>Bacilli</taxon>
        <taxon>Bacillales</taxon>
        <taxon>Paenibacillaceae</taxon>
        <taxon>Aneurinibacillus group</taxon>
        <taxon>Aneurinibacillus</taxon>
    </lineage>
</organism>
<dbReference type="GeneID" id="42304942"/>
<dbReference type="PATRIC" id="fig|47500.9.peg.2568"/>
<comment type="caution">
    <text evidence="2">The sequence shown here is derived from an EMBL/GenBank/DDBJ whole genome shotgun (WGS) entry which is preliminary data.</text>
</comment>
<sequence>MKKFKLFVDIRKEEAWLNEQLKKGYELVKKSSLGYYQFQKTTDTNQVIKLDFQRHLTKEKLETYIELYEEFGWKHIAGSRFSSVHYWIKEKDGHDELFSDAPSTSAMLQRMASYYFMMFAVLLILIPSGNGEIFYLNPKDAYLTPGLWEKQGSHFVQSFLFETPFAFMRLGFTWLLIIMTVFFAIKYTKCKKQEKTFTE</sequence>
<feature type="transmembrane region" description="Helical" evidence="1">
    <location>
        <begin position="166"/>
        <end position="185"/>
    </location>
</feature>
<evidence type="ECO:0000313" key="2">
    <source>
        <dbReference type="EMBL" id="KON95260.1"/>
    </source>
</evidence>
<name>A0A0M0GZ79_ANEMI</name>
<protein>
    <recommendedName>
        <fullName evidence="4">DUF2812 domain-containing protein</fullName>
    </recommendedName>
</protein>
<dbReference type="AlphaFoldDB" id="A0A0M0GZ79"/>
<keyword evidence="3" id="KW-1185">Reference proteome</keyword>
<feature type="transmembrane region" description="Helical" evidence="1">
    <location>
        <begin position="114"/>
        <end position="136"/>
    </location>
</feature>